<dbReference type="SUPFAM" id="SSF56300">
    <property type="entry name" value="Metallo-dependent phosphatases"/>
    <property type="match status" value="1"/>
</dbReference>
<dbReference type="PANTHER" id="PTHR39323:SF1">
    <property type="entry name" value="BLR1149 PROTEIN"/>
    <property type="match status" value="1"/>
</dbReference>
<name>A0A1T4LHJ4_9GAMM</name>
<dbReference type="PIRSF" id="PIRSF000887">
    <property type="entry name" value="Pesterase_MJ0037"/>
    <property type="match status" value="1"/>
</dbReference>
<reference evidence="2 3" key="1">
    <citation type="submission" date="2017-02" db="EMBL/GenBank/DDBJ databases">
        <authorList>
            <person name="Peterson S.W."/>
        </authorList>
    </citation>
    <scope>NUCLEOTIDE SEQUENCE [LARGE SCALE GENOMIC DNA]</scope>
    <source>
        <strain evidence="2 3">DSM 21749</strain>
    </source>
</reference>
<dbReference type="Gene3D" id="3.60.21.10">
    <property type="match status" value="1"/>
</dbReference>
<dbReference type="OrthoDB" id="9795838at2"/>
<dbReference type="InterPro" id="IPR029052">
    <property type="entry name" value="Metallo-depent_PP-like"/>
</dbReference>
<proteinExistence type="predicted"/>
<dbReference type="EMBL" id="FUXP01000001">
    <property type="protein sequence ID" value="SJZ54262.1"/>
    <property type="molecule type" value="Genomic_DNA"/>
</dbReference>
<evidence type="ECO:0000259" key="1">
    <source>
        <dbReference type="Pfam" id="PF00149"/>
    </source>
</evidence>
<dbReference type="Proteomes" id="UP000190061">
    <property type="component" value="Unassembled WGS sequence"/>
</dbReference>
<dbReference type="Pfam" id="PF00149">
    <property type="entry name" value="Metallophos"/>
    <property type="match status" value="1"/>
</dbReference>
<organism evidence="2 3">
    <name type="scientific">Lysobacter spongiicola DSM 21749</name>
    <dbReference type="NCBI Taxonomy" id="1122188"/>
    <lineage>
        <taxon>Bacteria</taxon>
        <taxon>Pseudomonadati</taxon>
        <taxon>Pseudomonadota</taxon>
        <taxon>Gammaproteobacteria</taxon>
        <taxon>Lysobacterales</taxon>
        <taxon>Lysobacteraceae</taxon>
        <taxon>Novilysobacter</taxon>
    </lineage>
</organism>
<dbReference type="PANTHER" id="PTHR39323">
    <property type="entry name" value="BLR1149 PROTEIN"/>
    <property type="match status" value="1"/>
</dbReference>
<sequence>MVDDRLMVEVAGERLELLADRALHWPTRRRLLVADLHLGKGDVFRRAGIALPRGGTSHDLERLARLVAATRAEELWVLGDLLHGPVYETAWQHAWRGWRVAHASLRVASLVGNHDRALAASGMEIDLLGAAVDEAPFAFRHEPTAHASLHVMCGHLHPQVALPGLRRRLPAFWLRPGVTVLPAFSAFTGGVVVQPSAGERLAVCAQGSVTMVRG</sequence>
<evidence type="ECO:0000313" key="3">
    <source>
        <dbReference type="Proteomes" id="UP000190061"/>
    </source>
</evidence>
<dbReference type="InterPro" id="IPR024173">
    <property type="entry name" value="Pesterase_MJ0037-like"/>
</dbReference>
<dbReference type="GO" id="GO:0016787">
    <property type="term" value="F:hydrolase activity"/>
    <property type="evidence" value="ECO:0007669"/>
    <property type="project" value="InterPro"/>
</dbReference>
<gene>
    <name evidence="2" type="ORF">SAMN02745674_00021</name>
</gene>
<dbReference type="AlphaFoldDB" id="A0A1T4LHJ4"/>
<dbReference type="InterPro" id="IPR004843">
    <property type="entry name" value="Calcineurin-like_PHP"/>
</dbReference>
<feature type="domain" description="Calcineurin-like phosphoesterase" evidence="1">
    <location>
        <begin position="31"/>
        <end position="120"/>
    </location>
</feature>
<evidence type="ECO:0000313" key="2">
    <source>
        <dbReference type="EMBL" id="SJZ54262.1"/>
    </source>
</evidence>
<dbReference type="InterPro" id="IPR026336">
    <property type="entry name" value="PdeM-like"/>
</dbReference>
<protein>
    <submittedName>
        <fullName evidence="2">Putative phosphoesterase</fullName>
    </submittedName>
</protein>
<dbReference type="NCBIfam" id="TIGR04123">
    <property type="entry name" value="P_estr_lig_assc"/>
    <property type="match status" value="1"/>
</dbReference>
<accession>A0A1T4LHJ4</accession>
<dbReference type="STRING" id="1122188.SAMN02745674_00021"/>
<keyword evidence="3" id="KW-1185">Reference proteome</keyword>